<dbReference type="EMBL" id="JAFNEN010000093">
    <property type="protein sequence ID" value="KAG8195126.1"/>
    <property type="molecule type" value="Genomic_DNA"/>
</dbReference>
<dbReference type="AlphaFoldDB" id="A0AAV6VGB9"/>
<gene>
    <name evidence="1" type="ORF">JTE90_013600</name>
</gene>
<accession>A0AAV6VGB9</accession>
<evidence type="ECO:0000313" key="1">
    <source>
        <dbReference type="EMBL" id="KAG8195126.1"/>
    </source>
</evidence>
<name>A0AAV6VGB9_9ARAC</name>
<sequence>MEKGEIYLVKSFNSANPTIRAFRKYQTPSLLLALAIFLSGSSSPSILVKDDGKRRSFLNGVDDVWRSEAHCKCRIPRSILEIWGRSREGSFGGPTVVSDNLMDWDHPGHLAEGEDGVMWFRILERSGYWLKYL</sequence>
<keyword evidence="2" id="KW-1185">Reference proteome</keyword>
<proteinExistence type="predicted"/>
<reference evidence="1 2" key="1">
    <citation type="journal article" date="2022" name="Nat. Ecol. Evol.">
        <title>A masculinizing supergene underlies an exaggerated male reproductive morph in a spider.</title>
        <authorList>
            <person name="Hendrickx F."/>
            <person name="De Corte Z."/>
            <person name="Sonet G."/>
            <person name="Van Belleghem S.M."/>
            <person name="Kostlbacher S."/>
            <person name="Vangestel C."/>
        </authorList>
    </citation>
    <scope>NUCLEOTIDE SEQUENCE [LARGE SCALE GENOMIC DNA]</scope>
    <source>
        <strain evidence="1">W744_W776</strain>
    </source>
</reference>
<dbReference type="Proteomes" id="UP000827092">
    <property type="component" value="Unassembled WGS sequence"/>
</dbReference>
<comment type="caution">
    <text evidence="1">The sequence shown here is derived from an EMBL/GenBank/DDBJ whole genome shotgun (WGS) entry which is preliminary data.</text>
</comment>
<evidence type="ECO:0000313" key="2">
    <source>
        <dbReference type="Proteomes" id="UP000827092"/>
    </source>
</evidence>
<organism evidence="1 2">
    <name type="scientific">Oedothorax gibbosus</name>
    <dbReference type="NCBI Taxonomy" id="931172"/>
    <lineage>
        <taxon>Eukaryota</taxon>
        <taxon>Metazoa</taxon>
        <taxon>Ecdysozoa</taxon>
        <taxon>Arthropoda</taxon>
        <taxon>Chelicerata</taxon>
        <taxon>Arachnida</taxon>
        <taxon>Araneae</taxon>
        <taxon>Araneomorphae</taxon>
        <taxon>Entelegynae</taxon>
        <taxon>Araneoidea</taxon>
        <taxon>Linyphiidae</taxon>
        <taxon>Erigoninae</taxon>
        <taxon>Oedothorax</taxon>
    </lineage>
</organism>
<protein>
    <submittedName>
        <fullName evidence="1">Uncharacterized protein</fullName>
    </submittedName>
</protein>